<evidence type="ECO:0000259" key="1">
    <source>
        <dbReference type="Pfam" id="PF14690"/>
    </source>
</evidence>
<keyword evidence="3" id="KW-1185">Reference proteome</keyword>
<proteinExistence type="predicted"/>
<dbReference type="Proteomes" id="UP000641646">
    <property type="component" value="Unassembled WGS sequence"/>
</dbReference>
<dbReference type="RefSeq" id="WP_191056030.1">
    <property type="nucleotide sequence ID" value="NZ_JACJPW010000023.1"/>
</dbReference>
<dbReference type="EMBL" id="JACJPW010000023">
    <property type="protein sequence ID" value="MBD2181617.1"/>
    <property type="molecule type" value="Genomic_DNA"/>
</dbReference>
<dbReference type="InterPro" id="IPR029261">
    <property type="entry name" value="Transposase_Znf"/>
</dbReference>
<gene>
    <name evidence="2" type="ORF">H6G03_10940</name>
</gene>
<reference evidence="2" key="1">
    <citation type="journal article" date="2015" name="ISME J.">
        <title>Draft Genome Sequence of Streptomyces incarnatus NRRL8089, which Produces the Nucleoside Antibiotic Sinefungin.</title>
        <authorList>
            <person name="Oshima K."/>
            <person name="Hattori M."/>
            <person name="Shimizu H."/>
            <person name="Fukuda K."/>
            <person name="Nemoto M."/>
            <person name="Inagaki K."/>
            <person name="Tamura T."/>
        </authorList>
    </citation>
    <scope>NUCLEOTIDE SEQUENCE</scope>
    <source>
        <strain evidence="2">FACHB-1375</strain>
    </source>
</reference>
<reference evidence="2" key="2">
    <citation type="submission" date="2020-08" db="EMBL/GenBank/DDBJ databases">
        <authorList>
            <person name="Chen M."/>
            <person name="Teng W."/>
            <person name="Zhao L."/>
            <person name="Hu C."/>
            <person name="Zhou Y."/>
            <person name="Han B."/>
            <person name="Song L."/>
            <person name="Shu W."/>
        </authorList>
    </citation>
    <scope>NUCLEOTIDE SEQUENCE</scope>
    <source>
        <strain evidence="2">FACHB-1375</strain>
    </source>
</reference>
<protein>
    <submittedName>
        <fullName evidence="2">Transposase family protein</fullName>
    </submittedName>
</protein>
<feature type="domain" description="Transposase IS204/IS1001/IS1096/IS1165 zinc-finger" evidence="1">
    <location>
        <begin position="2"/>
        <end position="45"/>
    </location>
</feature>
<sequence>MKCYRCERFSDELHPVKNLLVKDLPAWGQAVYLRVPRRQFYCRPCQKYFTEKLNFINFKHREAENLNTL</sequence>
<comment type="caution">
    <text evidence="2">The sequence shown here is derived from an EMBL/GenBank/DDBJ whole genome shotgun (WGS) entry which is preliminary data.</text>
</comment>
<dbReference type="Pfam" id="PF14690">
    <property type="entry name" value="Zn_ribbon_ISL3"/>
    <property type="match status" value="1"/>
</dbReference>
<evidence type="ECO:0000313" key="2">
    <source>
        <dbReference type="EMBL" id="MBD2181617.1"/>
    </source>
</evidence>
<organism evidence="2 3">
    <name type="scientific">Aerosakkonema funiforme FACHB-1375</name>
    <dbReference type="NCBI Taxonomy" id="2949571"/>
    <lineage>
        <taxon>Bacteria</taxon>
        <taxon>Bacillati</taxon>
        <taxon>Cyanobacteriota</taxon>
        <taxon>Cyanophyceae</taxon>
        <taxon>Oscillatoriophycideae</taxon>
        <taxon>Aerosakkonematales</taxon>
        <taxon>Aerosakkonemataceae</taxon>
        <taxon>Aerosakkonema</taxon>
    </lineage>
</organism>
<name>A0A926VER2_9CYAN</name>
<accession>A0A926VER2</accession>
<evidence type="ECO:0000313" key="3">
    <source>
        <dbReference type="Proteomes" id="UP000641646"/>
    </source>
</evidence>
<dbReference type="AlphaFoldDB" id="A0A926VER2"/>